<protein>
    <submittedName>
        <fullName evidence="2">ATP synthase F0 subunit 8</fullName>
    </submittedName>
</protein>
<organism evidence="2">
    <name type="scientific">Xystodesmus sp. YD-2016</name>
    <dbReference type="NCBI Taxonomy" id="1904352"/>
    <lineage>
        <taxon>Eukaryota</taxon>
        <taxon>Metazoa</taxon>
        <taxon>Ecdysozoa</taxon>
        <taxon>Arthropoda</taxon>
        <taxon>Myriapoda</taxon>
        <taxon>Diplopoda</taxon>
        <taxon>Helminthomorpha</taxon>
        <taxon>Polydesmida</taxon>
        <taxon>Xystodesmidae</taxon>
        <taxon>Xystodesminae</taxon>
        <taxon>Xystodesmini</taxon>
        <taxon>Xystodesmus</taxon>
    </lineage>
</organism>
<proteinExistence type="predicted"/>
<gene>
    <name evidence="2" type="primary">ATP8</name>
</gene>
<reference evidence="2" key="1">
    <citation type="journal article" date="2016" name="Zookeys">
        <title>Complete mitochondrial genomes of two flat-backed millipedes by next-generation sequencing (Diplopoda, Polydesmida).</title>
        <authorList>
            <person name="Dong Y."/>
            <person name="Zhu L."/>
            <person name="Bai Y."/>
            <person name="Ou Y."/>
            <person name="Wang C."/>
        </authorList>
    </citation>
    <scope>NUCLEOTIDE SEQUENCE</scope>
</reference>
<sequence>MPQMFPMSWVMIYLSVLGLFVFISLLVSYYESWFGGEVSKLGNSSGFSVIWMW</sequence>
<evidence type="ECO:0000256" key="1">
    <source>
        <dbReference type="SAM" id="Phobius"/>
    </source>
</evidence>
<dbReference type="EMBL" id="KU721886">
    <property type="protein sequence ID" value="AOR87176.1"/>
    <property type="molecule type" value="Genomic_DNA"/>
</dbReference>
<keyword evidence="1" id="KW-1133">Transmembrane helix</keyword>
<dbReference type="AlphaFoldDB" id="A0A1S5RS93"/>
<evidence type="ECO:0000313" key="2">
    <source>
        <dbReference type="EMBL" id="AOR87176.1"/>
    </source>
</evidence>
<keyword evidence="1" id="KW-0812">Transmembrane</keyword>
<name>A0A1S5RS93_9MYRI</name>
<geneLocation type="mitochondrion" evidence="2"/>
<keyword evidence="2" id="KW-0496">Mitochondrion</keyword>
<accession>A0A1S5RS93</accession>
<keyword evidence="1" id="KW-0472">Membrane</keyword>
<feature type="transmembrane region" description="Helical" evidence="1">
    <location>
        <begin position="12"/>
        <end position="30"/>
    </location>
</feature>